<dbReference type="Pfam" id="PF13474">
    <property type="entry name" value="SnoaL_3"/>
    <property type="match status" value="1"/>
</dbReference>
<name>A0A927AWJ3_9BACT</name>
<evidence type="ECO:0000313" key="3">
    <source>
        <dbReference type="EMBL" id="MBD2705763.1"/>
    </source>
</evidence>
<feature type="domain" description="SnoaL-like" evidence="2">
    <location>
        <begin position="33"/>
        <end position="148"/>
    </location>
</feature>
<dbReference type="EMBL" id="JACWZY010000070">
    <property type="protein sequence ID" value="MBD2705763.1"/>
    <property type="molecule type" value="Genomic_DNA"/>
</dbReference>
<gene>
    <name evidence="3" type="ORF">IC229_34475</name>
</gene>
<evidence type="ECO:0000256" key="1">
    <source>
        <dbReference type="SAM" id="SignalP"/>
    </source>
</evidence>
<evidence type="ECO:0000313" key="4">
    <source>
        <dbReference type="Proteomes" id="UP000598820"/>
    </source>
</evidence>
<keyword evidence="1" id="KW-0732">Signal</keyword>
<dbReference type="InterPro" id="IPR032710">
    <property type="entry name" value="NTF2-like_dom_sf"/>
</dbReference>
<sequence>MKTILLSMLLAVTSLTTSTTVTFAQQSGEEAAIKKVLTTSFDAFGKRDLDGFAAYFVKSPELFYQVHAADGQLLVAHGWEAMTHMVGGHMKNDPNDFKGKHSLSDIRIHTQGDMAWVSQTSNWASPRGASKGSDILVLQKQSGQWKIAALTTQTYAEGKLIVVK</sequence>
<reference evidence="3" key="1">
    <citation type="submission" date="2020-09" db="EMBL/GenBank/DDBJ databases">
        <authorList>
            <person name="Kim M.K."/>
        </authorList>
    </citation>
    <scope>NUCLEOTIDE SEQUENCE</scope>
    <source>
        <strain evidence="3">BT702</strain>
    </source>
</reference>
<accession>A0A927AWJ3</accession>
<dbReference type="Proteomes" id="UP000598820">
    <property type="component" value="Unassembled WGS sequence"/>
</dbReference>
<organism evidence="3 4">
    <name type="scientific">Spirosoma profusum</name>
    <dbReference type="NCBI Taxonomy" id="2771354"/>
    <lineage>
        <taxon>Bacteria</taxon>
        <taxon>Pseudomonadati</taxon>
        <taxon>Bacteroidota</taxon>
        <taxon>Cytophagia</taxon>
        <taxon>Cytophagales</taxon>
        <taxon>Cytophagaceae</taxon>
        <taxon>Spirosoma</taxon>
    </lineage>
</organism>
<feature type="chain" id="PRO_5036977715" evidence="1">
    <location>
        <begin position="25"/>
        <end position="164"/>
    </location>
</feature>
<proteinExistence type="predicted"/>
<dbReference type="SUPFAM" id="SSF54427">
    <property type="entry name" value="NTF2-like"/>
    <property type="match status" value="1"/>
</dbReference>
<keyword evidence="4" id="KW-1185">Reference proteome</keyword>
<dbReference type="RefSeq" id="WP_190893501.1">
    <property type="nucleotide sequence ID" value="NZ_JACWZY010000070.1"/>
</dbReference>
<evidence type="ECO:0000259" key="2">
    <source>
        <dbReference type="Pfam" id="PF13474"/>
    </source>
</evidence>
<protein>
    <submittedName>
        <fullName evidence="3">DUF4440 domain-containing protein</fullName>
    </submittedName>
</protein>
<dbReference type="Gene3D" id="3.10.450.50">
    <property type="match status" value="1"/>
</dbReference>
<dbReference type="AlphaFoldDB" id="A0A927AWJ3"/>
<feature type="signal peptide" evidence="1">
    <location>
        <begin position="1"/>
        <end position="24"/>
    </location>
</feature>
<comment type="caution">
    <text evidence="3">The sequence shown here is derived from an EMBL/GenBank/DDBJ whole genome shotgun (WGS) entry which is preliminary data.</text>
</comment>
<dbReference type="InterPro" id="IPR037401">
    <property type="entry name" value="SnoaL-like"/>
</dbReference>